<dbReference type="Pfam" id="PF00076">
    <property type="entry name" value="RRM_1"/>
    <property type="match status" value="2"/>
</dbReference>
<reference evidence="5" key="1">
    <citation type="submission" date="2023-07" db="EMBL/GenBank/DDBJ databases">
        <title>A chromosome-level genome assembly of Lolium multiflorum.</title>
        <authorList>
            <person name="Chen Y."/>
            <person name="Copetti D."/>
            <person name="Kolliker R."/>
            <person name="Studer B."/>
        </authorList>
    </citation>
    <scope>NUCLEOTIDE SEQUENCE</scope>
    <source>
        <strain evidence="5">02402/16</strain>
        <tissue evidence="5">Leaf</tissue>
    </source>
</reference>
<keyword evidence="6" id="KW-1185">Reference proteome</keyword>
<protein>
    <recommendedName>
        <fullName evidence="4">RRM domain-containing protein</fullName>
    </recommendedName>
</protein>
<dbReference type="GO" id="GO:0009535">
    <property type="term" value="C:chloroplast thylakoid membrane"/>
    <property type="evidence" value="ECO:0007669"/>
    <property type="project" value="TreeGrafter"/>
</dbReference>
<feature type="domain" description="RRM" evidence="4">
    <location>
        <begin position="193"/>
        <end position="271"/>
    </location>
</feature>
<dbReference type="SMART" id="SM00360">
    <property type="entry name" value="RRM"/>
    <property type="match status" value="2"/>
</dbReference>
<accession>A0AAD8U816</accession>
<sequence>MGLPREVVEISSDEEEGCSGKLSVSPGPLGWVAKIGASPAPVPRKKKGRSAGVRGVKYEDGEDDDCVVLEGDPHRPVAAAGAKGRSASDEVEIVAVKGECYCFVCDAPAPCKYWGKGLSNDDHCHATDKETKWKTLRQVFKYEIRPASYLEKHRNVVHPTTPSGRHQEYYEGCTPEEYRVEDEGEYFEPDEEATVCVRNLPYDIDSEDLAQLFVYAGVVVFSEIIYDRETGQSCGYGFVTMSTIQEAEKAVELYHRREMDGRAMTVSKASATRVARTRTEEGPSPRRSLSSFKIYVANIPWRADSSSLKQLFSEYGEVINAKVVKHHGVRAFGFVTMATPEASDHAIWYLNNQTWTGRRLRVRFAKEKGRA</sequence>
<dbReference type="SUPFAM" id="SSF54928">
    <property type="entry name" value="RNA-binding domain, RBD"/>
    <property type="match status" value="2"/>
</dbReference>
<organism evidence="5 6">
    <name type="scientific">Lolium multiflorum</name>
    <name type="common">Italian ryegrass</name>
    <name type="synonym">Lolium perenne subsp. multiflorum</name>
    <dbReference type="NCBI Taxonomy" id="4521"/>
    <lineage>
        <taxon>Eukaryota</taxon>
        <taxon>Viridiplantae</taxon>
        <taxon>Streptophyta</taxon>
        <taxon>Embryophyta</taxon>
        <taxon>Tracheophyta</taxon>
        <taxon>Spermatophyta</taxon>
        <taxon>Magnoliopsida</taxon>
        <taxon>Liliopsida</taxon>
        <taxon>Poales</taxon>
        <taxon>Poaceae</taxon>
        <taxon>BOP clade</taxon>
        <taxon>Pooideae</taxon>
        <taxon>Poodae</taxon>
        <taxon>Poeae</taxon>
        <taxon>Poeae Chloroplast Group 2 (Poeae type)</taxon>
        <taxon>Loliodinae</taxon>
        <taxon>Loliinae</taxon>
        <taxon>Lolium</taxon>
    </lineage>
</organism>
<dbReference type="EMBL" id="JAUUTY010000001">
    <property type="protein sequence ID" value="KAK1698684.1"/>
    <property type="molecule type" value="Genomic_DNA"/>
</dbReference>
<comment type="caution">
    <text evidence="5">The sequence shown here is derived from an EMBL/GenBank/DDBJ whole genome shotgun (WGS) entry which is preliminary data.</text>
</comment>
<evidence type="ECO:0000256" key="1">
    <source>
        <dbReference type="ARBA" id="ARBA00022884"/>
    </source>
</evidence>
<evidence type="ECO:0000256" key="3">
    <source>
        <dbReference type="SAM" id="MobiDB-lite"/>
    </source>
</evidence>
<dbReference type="InterPro" id="IPR012677">
    <property type="entry name" value="Nucleotide-bd_a/b_plait_sf"/>
</dbReference>
<dbReference type="Proteomes" id="UP001231189">
    <property type="component" value="Unassembled WGS sequence"/>
</dbReference>
<evidence type="ECO:0000259" key="4">
    <source>
        <dbReference type="PROSITE" id="PS50102"/>
    </source>
</evidence>
<dbReference type="PANTHER" id="PTHR48025:SF3">
    <property type="entry name" value="31 KDA RIBONUCLEOPROTEIN, CHLOROPLASTIC-RELATED"/>
    <property type="match status" value="1"/>
</dbReference>
<dbReference type="InterPro" id="IPR000504">
    <property type="entry name" value="RRM_dom"/>
</dbReference>
<gene>
    <name evidence="5" type="ORF">QYE76_015381</name>
</gene>
<feature type="domain" description="RRM" evidence="4">
    <location>
        <begin position="292"/>
        <end position="367"/>
    </location>
</feature>
<dbReference type="AlphaFoldDB" id="A0AAD8U816"/>
<dbReference type="GO" id="GO:1901259">
    <property type="term" value="P:chloroplast rRNA processing"/>
    <property type="evidence" value="ECO:0007669"/>
    <property type="project" value="TreeGrafter"/>
</dbReference>
<evidence type="ECO:0000256" key="2">
    <source>
        <dbReference type="PROSITE-ProRule" id="PRU00176"/>
    </source>
</evidence>
<dbReference type="InterPro" id="IPR050502">
    <property type="entry name" value="Euk_RNA-bind_prot"/>
</dbReference>
<dbReference type="Gene3D" id="3.30.70.330">
    <property type="match status" value="2"/>
</dbReference>
<feature type="region of interest" description="Disordered" evidence="3">
    <location>
        <begin position="1"/>
        <end position="22"/>
    </location>
</feature>
<dbReference type="PANTHER" id="PTHR48025">
    <property type="entry name" value="OS02G0815200 PROTEIN"/>
    <property type="match status" value="1"/>
</dbReference>
<dbReference type="GO" id="GO:0003729">
    <property type="term" value="F:mRNA binding"/>
    <property type="evidence" value="ECO:0007669"/>
    <property type="project" value="TreeGrafter"/>
</dbReference>
<evidence type="ECO:0000313" key="6">
    <source>
        <dbReference type="Proteomes" id="UP001231189"/>
    </source>
</evidence>
<evidence type="ECO:0000313" key="5">
    <source>
        <dbReference type="EMBL" id="KAK1698684.1"/>
    </source>
</evidence>
<name>A0AAD8U816_LOLMU</name>
<keyword evidence="1 2" id="KW-0694">RNA-binding</keyword>
<proteinExistence type="predicted"/>
<dbReference type="InterPro" id="IPR035979">
    <property type="entry name" value="RBD_domain_sf"/>
</dbReference>
<dbReference type="PROSITE" id="PS50102">
    <property type="entry name" value="RRM"/>
    <property type="match status" value="2"/>
</dbReference>